<reference evidence="2" key="1">
    <citation type="journal article" date="2020" name="Stud. Mycol.">
        <title>101 Dothideomycetes genomes: a test case for predicting lifestyles and emergence of pathogens.</title>
        <authorList>
            <person name="Haridas S."/>
            <person name="Albert R."/>
            <person name="Binder M."/>
            <person name="Bloem J."/>
            <person name="Labutti K."/>
            <person name="Salamov A."/>
            <person name="Andreopoulos B."/>
            <person name="Baker S."/>
            <person name="Barry K."/>
            <person name="Bills G."/>
            <person name="Bluhm B."/>
            <person name="Cannon C."/>
            <person name="Castanera R."/>
            <person name="Culley D."/>
            <person name="Daum C."/>
            <person name="Ezra D."/>
            <person name="Gonzalez J."/>
            <person name="Henrissat B."/>
            <person name="Kuo A."/>
            <person name="Liang C."/>
            <person name="Lipzen A."/>
            <person name="Lutzoni F."/>
            <person name="Magnuson J."/>
            <person name="Mondo S."/>
            <person name="Nolan M."/>
            <person name="Ohm R."/>
            <person name="Pangilinan J."/>
            <person name="Park H.-J."/>
            <person name="Ramirez L."/>
            <person name="Alfaro M."/>
            <person name="Sun H."/>
            <person name="Tritt A."/>
            <person name="Yoshinaga Y."/>
            <person name="Zwiers L.-H."/>
            <person name="Turgeon B."/>
            <person name="Goodwin S."/>
            <person name="Spatafora J."/>
            <person name="Crous P."/>
            <person name="Grigoriev I."/>
        </authorList>
    </citation>
    <scope>NUCLEOTIDE SEQUENCE</scope>
    <source>
        <strain evidence="2">CBS 125425</strain>
    </source>
</reference>
<dbReference type="EMBL" id="ML996202">
    <property type="protein sequence ID" value="KAF2731123.1"/>
    <property type="molecule type" value="Genomic_DNA"/>
</dbReference>
<feature type="compositionally biased region" description="Basic and acidic residues" evidence="1">
    <location>
        <begin position="198"/>
        <end position="207"/>
    </location>
</feature>
<sequence>MSSADELVAAKNTLKKALGPDQYGILPQIENTGKKATNNPIDTTYIKALIPVGTCTKTRASVYATTTKVDPEGDKDSEITIVLFENRAGKDSQFQVTTVSRIKLKDSFKVAKEDDDIVALVSFILLTARDPKHREGLKIPVTDDMIGRLGKMANEIRARAMADEILAREKAKELLALQKANELRVREGDDDNMSGGDRLGREDHEDNGGDGDNDDDVYTDDQFYKDAGYDEESGQDDEGNLSRETNDGPLNKTTDQPATSTIRKRSLSSIVDEATPNKRRMRVSFAPGPSPGPAYSNMGVQDRSESEHAQPSGDLEIYEIIRLNIEAKKHMGKARDLWRDADRLIDKLSPVEEARLKEMEQVLRA</sequence>
<gene>
    <name evidence="2" type="ORF">EJ04DRAFT_567125</name>
</gene>
<accession>A0A9P4QTL3</accession>
<feature type="compositionally biased region" description="Polar residues" evidence="1">
    <location>
        <begin position="251"/>
        <end position="261"/>
    </location>
</feature>
<evidence type="ECO:0000313" key="3">
    <source>
        <dbReference type="Proteomes" id="UP000799444"/>
    </source>
</evidence>
<evidence type="ECO:0000313" key="2">
    <source>
        <dbReference type="EMBL" id="KAF2731123.1"/>
    </source>
</evidence>
<dbReference type="Proteomes" id="UP000799444">
    <property type="component" value="Unassembled WGS sequence"/>
</dbReference>
<feature type="compositionally biased region" description="Acidic residues" evidence="1">
    <location>
        <begin position="229"/>
        <end position="239"/>
    </location>
</feature>
<dbReference type="AlphaFoldDB" id="A0A9P4QTL3"/>
<name>A0A9P4QTL3_9PLEO</name>
<feature type="region of interest" description="Disordered" evidence="1">
    <location>
        <begin position="186"/>
        <end position="270"/>
    </location>
</feature>
<feature type="compositionally biased region" description="Acidic residues" evidence="1">
    <location>
        <begin position="208"/>
        <end position="219"/>
    </location>
</feature>
<evidence type="ECO:0000256" key="1">
    <source>
        <dbReference type="SAM" id="MobiDB-lite"/>
    </source>
</evidence>
<proteinExistence type="predicted"/>
<keyword evidence="3" id="KW-1185">Reference proteome</keyword>
<comment type="caution">
    <text evidence="2">The sequence shown here is derived from an EMBL/GenBank/DDBJ whole genome shotgun (WGS) entry which is preliminary data.</text>
</comment>
<protein>
    <submittedName>
        <fullName evidence="2">Uncharacterized protein</fullName>
    </submittedName>
</protein>
<organism evidence="2 3">
    <name type="scientific">Polyplosphaeria fusca</name>
    <dbReference type="NCBI Taxonomy" id="682080"/>
    <lineage>
        <taxon>Eukaryota</taxon>
        <taxon>Fungi</taxon>
        <taxon>Dikarya</taxon>
        <taxon>Ascomycota</taxon>
        <taxon>Pezizomycotina</taxon>
        <taxon>Dothideomycetes</taxon>
        <taxon>Pleosporomycetidae</taxon>
        <taxon>Pleosporales</taxon>
        <taxon>Tetraplosphaeriaceae</taxon>
        <taxon>Polyplosphaeria</taxon>
    </lineage>
</organism>